<dbReference type="Proteomes" id="UP000020406">
    <property type="component" value="Unassembled WGS sequence"/>
</dbReference>
<organism evidence="7 9">
    <name type="scientific">Xylella taiwanensis</name>
    <dbReference type="NCBI Taxonomy" id="1444770"/>
    <lineage>
        <taxon>Bacteria</taxon>
        <taxon>Pseudomonadati</taxon>
        <taxon>Pseudomonadota</taxon>
        <taxon>Gammaproteobacteria</taxon>
        <taxon>Lysobacterales</taxon>
        <taxon>Lysobacteraceae</taxon>
        <taxon>Xylella</taxon>
    </lineage>
</organism>
<keyword evidence="4 6" id="KW-0808">Transferase</keyword>
<dbReference type="Proteomes" id="UP001430701">
    <property type="component" value="Unassembled WGS sequence"/>
</dbReference>
<dbReference type="Pfam" id="PF02527">
    <property type="entry name" value="GidB"/>
    <property type="match status" value="1"/>
</dbReference>
<feature type="binding site" evidence="6">
    <location>
        <position position="85"/>
    </location>
    <ligand>
        <name>S-adenosyl-L-methionine</name>
        <dbReference type="ChEBI" id="CHEBI:59789"/>
    </ligand>
</feature>
<comment type="function">
    <text evidence="6">Specifically methylates the N7 position of guanine in position 527 of 16S rRNA.</text>
</comment>
<dbReference type="HAMAP" id="MF_00074">
    <property type="entry name" value="16SrRNA_methyltr_G"/>
    <property type="match status" value="1"/>
</dbReference>
<keyword evidence="1 6" id="KW-0963">Cytoplasm</keyword>
<keyword evidence="2 6" id="KW-0698">rRNA processing</keyword>
<dbReference type="PANTHER" id="PTHR31760">
    <property type="entry name" value="S-ADENOSYL-L-METHIONINE-DEPENDENT METHYLTRANSFERASES SUPERFAMILY PROTEIN"/>
    <property type="match status" value="1"/>
</dbReference>
<dbReference type="GO" id="GO:0005829">
    <property type="term" value="C:cytosol"/>
    <property type="evidence" value="ECO:0007669"/>
    <property type="project" value="TreeGrafter"/>
</dbReference>
<keyword evidence="3 6" id="KW-0489">Methyltransferase</keyword>
<evidence type="ECO:0000256" key="5">
    <source>
        <dbReference type="ARBA" id="ARBA00022691"/>
    </source>
</evidence>
<evidence type="ECO:0000256" key="2">
    <source>
        <dbReference type="ARBA" id="ARBA00022552"/>
    </source>
</evidence>
<comment type="caution">
    <text evidence="7">The sequence shown here is derived from an EMBL/GenBank/DDBJ whole genome shotgun (WGS) entry which is preliminary data.</text>
</comment>
<dbReference type="EC" id="2.1.1.170" evidence="6"/>
<feature type="binding site" evidence="6">
    <location>
        <begin position="131"/>
        <end position="132"/>
    </location>
    <ligand>
        <name>S-adenosyl-L-methionine</name>
        <dbReference type="ChEBI" id="CHEBI:59789"/>
    </ligand>
</feature>
<comment type="subcellular location">
    <subcellularLocation>
        <location evidence="6">Cytoplasm</location>
    </subcellularLocation>
</comment>
<accession>Z9JIX0</accession>
<name>Z9JIX0_9GAMM</name>
<feature type="binding site" evidence="6">
    <location>
        <position position="80"/>
    </location>
    <ligand>
        <name>S-adenosyl-L-methionine</name>
        <dbReference type="ChEBI" id="CHEBI:59789"/>
    </ligand>
</feature>
<evidence type="ECO:0000256" key="3">
    <source>
        <dbReference type="ARBA" id="ARBA00022603"/>
    </source>
</evidence>
<dbReference type="eggNOG" id="COG0357">
    <property type="taxonomic scope" value="Bacteria"/>
</dbReference>
<evidence type="ECO:0000313" key="9">
    <source>
        <dbReference type="Proteomes" id="UP000020406"/>
    </source>
</evidence>
<evidence type="ECO:0000313" key="7">
    <source>
        <dbReference type="EMBL" id="EWS77781.1"/>
    </source>
</evidence>
<dbReference type="KEGG" id="xtw:AB672_06520"/>
<dbReference type="SUPFAM" id="SSF53335">
    <property type="entry name" value="S-adenosyl-L-methionine-dependent methyltransferases"/>
    <property type="match status" value="1"/>
</dbReference>
<dbReference type="EMBL" id="JDSQ01000014">
    <property type="protein sequence ID" value="EWS77781.1"/>
    <property type="molecule type" value="Genomic_DNA"/>
</dbReference>
<dbReference type="InterPro" id="IPR029063">
    <property type="entry name" value="SAM-dependent_MTases_sf"/>
</dbReference>
<dbReference type="RefSeq" id="WP_038271616.1">
    <property type="nucleotide sequence ID" value="NZ_CP053627.1"/>
</dbReference>
<reference evidence="8" key="2">
    <citation type="submission" date="2021-11" db="EMBL/GenBank/DDBJ databases">
        <title>Genome sequence of Xylella taiwanensis PLS432.</title>
        <authorList>
            <person name="Weng L.-W."/>
            <person name="Su C.-C."/>
            <person name="Tsai C.-W."/>
            <person name="Kuo C.-H."/>
        </authorList>
    </citation>
    <scope>NUCLEOTIDE SEQUENCE</scope>
    <source>
        <strain evidence="8">PLS432</strain>
    </source>
</reference>
<keyword evidence="10" id="KW-1185">Reference proteome</keyword>
<dbReference type="Gene3D" id="3.40.50.150">
    <property type="entry name" value="Vaccinia Virus protein VP39"/>
    <property type="match status" value="1"/>
</dbReference>
<comment type="caution">
    <text evidence="6">Lacks conserved residue(s) required for the propagation of feature annotation.</text>
</comment>
<evidence type="ECO:0000256" key="6">
    <source>
        <dbReference type="HAMAP-Rule" id="MF_00074"/>
    </source>
</evidence>
<proteinExistence type="inferred from homology"/>
<sequence>MNDPSVSPEVTADLEYGLDVLALDRACTAPLLAYLALLIRWNRTYNLTAIRDPREMVARHLLDSLAIQRYVSAARLADLGSGPGLPGIPLAITRPSLQVTLVESNGKKARFLREVVHQLGLSNARVSEARAEALDEPIMYDHLTARALDTLNGIIAVGGHLLKPDGTLLAMKGVYPHEEIARLPVGWTVEAVHPLQVPKLTGTRHLVVVRKG</sequence>
<evidence type="ECO:0000256" key="1">
    <source>
        <dbReference type="ARBA" id="ARBA00022490"/>
    </source>
</evidence>
<keyword evidence="5 6" id="KW-0949">S-adenosyl-L-methionine</keyword>
<dbReference type="EMBL" id="JAJPPU010000004">
    <property type="protein sequence ID" value="MCD8474034.1"/>
    <property type="molecule type" value="Genomic_DNA"/>
</dbReference>
<dbReference type="PIRSF" id="PIRSF003078">
    <property type="entry name" value="GidB"/>
    <property type="match status" value="1"/>
</dbReference>
<reference evidence="7 9" key="1">
    <citation type="journal article" date="2014" name="Genome Announc.">
        <title>Draft Genome Sequence of Xylella fastidiosa Pear Leaf Scorch Strain in Taiwan.</title>
        <authorList>
            <person name="Su C.C."/>
            <person name="Deng W.L."/>
            <person name="Jan F.J."/>
            <person name="Chang C.J."/>
            <person name="Huang H."/>
            <person name="Chen J."/>
        </authorList>
    </citation>
    <scope>NUCLEOTIDE SEQUENCE [LARGE SCALE GENOMIC DNA]</scope>
    <source>
        <strain evidence="7 9">PLS229</strain>
    </source>
</reference>
<dbReference type="AlphaFoldDB" id="Z9JIX0"/>
<dbReference type="PATRIC" id="fig|1444770.3.peg.2158"/>
<dbReference type="GeneID" id="68900942"/>
<dbReference type="OrthoDB" id="9808773at2"/>
<dbReference type="PANTHER" id="PTHR31760:SF0">
    <property type="entry name" value="S-ADENOSYL-L-METHIONINE-DEPENDENT METHYLTRANSFERASES SUPERFAMILY PROTEIN"/>
    <property type="match status" value="1"/>
</dbReference>
<dbReference type="InterPro" id="IPR003682">
    <property type="entry name" value="rRNA_ssu_MeTfrase_G"/>
</dbReference>
<dbReference type="GO" id="GO:0070043">
    <property type="term" value="F:rRNA (guanine-N7-)-methyltransferase activity"/>
    <property type="evidence" value="ECO:0007669"/>
    <property type="project" value="UniProtKB-UniRule"/>
</dbReference>
<dbReference type="NCBIfam" id="TIGR00138">
    <property type="entry name" value="rsmG_gidB"/>
    <property type="match status" value="1"/>
</dbReference>
<comment type="similarity">
    <text evidence="6">Belongs to the methyltransferase superfamily. RNA methyltransferase RsmG family.</text>
</comment>
<gene>
    <name evidence="6 8" type="primary">rsmG</name>
    <name evidence="7" type="ORF">AF72_09125</name>
    <name evidence="8" type="ORF">LPH55_11355</name>
</gene>
<dbReference type="STRING" id="1444770.AF72_09125"/>
<comment type="catalytic activity">
    <reaction evidence="6">
        <text>guanosine(527) in 16S rRNA + S-adenosyl-L-methionine = N(7)-methylguanosine(527) in 16S rRNA + S-adenosyl-L-homocysteine</text>
        <dbReference type="Rhea" id="RHEA:42732"/>
        <dbReference type="Rhea" id="RHEA-COMP:10209"/>
        <dbReference type="Rhea" id="RHEA-COMP:10210"/>
        <dbReference type="ChEBI" id="CHEBI:57856"/>
        <dbReference type="ChEBI" id="CHEBI:59789"/>
        <dbReference type="ChEBI" id="CHEBI:74269"/>
        <dbReference type="ChEBI" id="CHEBI:74480"/>
        <dbReference type="EC" id="2.1.1.170"/>
    </reaction>
</comment>
<dbReference type="CDD" id="cd02440">
    <property type="entry name" value="AdoMet_MTases"/>
    <property type="match status" value="1"/>
</dbReference>
<evidence type="ECO:0000313" key="10">
    <source>
        <dbReference type="Proteomes" id="UP001430701"/>
    </source>
</evidence>
<feature type="binding site" evidence="6">
    <location>
        <position position="146"/>
    </location>
    <ligand>
        <name>S-adenosyl-L-methionine</name>
        <dbReference type="ChEBI" id="CHEBI:59789"/>
    </ligand>
</feature>
<evidence type="ECO:0000256" key="4">
    <source>
        <dbReference type="ARBA" id="ARBA00022679"/>
    </source>
</evidence>
<protein>
    <recommendedName>
        <fullName evidence="6">Ribosomal RNA small subunit methyltransferase G</fullName>
        <ecNumber evidence="6">2.1.1.170</ecNumber>
    </recommendedName>
    <alternativeName>
        <fullName evidence="6">16S rRNA 7-methylguanosine methyltransferase</fullName>
        <shortName evidence="6">16S rRNA m7G methyltransferase</shortName>
    </alternativeName>
</protein>
<evidence type="ECO:0000313" key="8">
    <source>
        <dbReference type="EMBL" id="MCD8474034.1"/>
    </source>
</evidence>